<evidence type="ECO:0000256" key="1">
    <source>
        <dbReference type="SAM" id="SignalP"/>
    </source>
</evidence>
<keyword evidence="3" id="KW-1185">Reference proteome</keyword>
<evidence type="ECO:0000313" key="2">
    <source>
        <dbReference type="EMBL" id="NYJ18922.1"/>
    </source>
</evidence>
<dbReference type="PROSITE" id="PS51257">
    <property type="entry name" value="PROKAR_LIPOPROTEIN"/>
    <property type="match status" value="1"/>
</dbReference>
<reference evidence="2 3" key="1">
    <citation type="submission" date="2020-07" db="EMBL/GenBank/DDBJ databases">
        <title>Sequencing the genomes of 1000 actinobacteria strains.</title>
        <authorList>
            <person name="Klenk H.-P."/>
        </authorList>
    </citation>
    <scope>NUCLEOTIDE SEQUENCE [LARGE SCALE GENOMIC DNA]</scope>
    <source>
        <strain evidence="2 3">LI1</strain>
    </source>
</reference>
<proteinExistence type="predicted"/>
<feature type="chain" id="PRO_5030563622" description="Exo-alpha-sialidase" evidence="1">
    <location>
        <begin position="27"/>
        <end position="292"/>
    </location>
</feature>
<evidence type="ECO:0008006" key="4">
    <source>
        <dbReference type="Google" id="ProtNLM"/>
    </source>
</evidence>
<name>A0A7Z0J503_9MICO</name>
<dbReference type="Gene3D" id="2.130.10.10">
    <property type="entry name" value="YVTN repeat-like/Quinoprotein amine dehydrogenase"/>
    <property type="match status" value="1"/>
</dbReference>
<protein>
    <recommendedName>
        <fullName evidence="4">Exo-alpha-sialidase</fullName>
    </recommendedName>
</protein>
<dbReference type="EMBL" id="JACCFM010000001">
    <property type="protein sequence ID" value="NYJ18922.1"/>
    <property type="molecule type" value="Genomic_DNA"/>
</dbReference>
<accession>A0A7Z0J503</accession>
<dbReference type="AlphaFoldDB" id="A0A7Z0J503"/>
<evidence type="ECO:0000313" key="3">
    <source>
        <dbReference type="Proteomes" id="UP000537260"/>
    </source>
</evidence>
<keyword evidence="1" id="KW-0732">Signal</keyword>
<sequence length="292" mass="29612">MTIRPRRLLLPLALALTIPLVATACAATSVDSAAGPPVLQHIHQLSFSEPDQLLIGSHDGVYATGMQPGTVSLLGDVSFDAMGMTAQGETVFVSGHPGADNNDAFAAPHIGFVRHTPDTGWEAVSLAGSTDFHILQTSSADPNLVIGVPSDKPVLMRSTDAGSTWIEASPLNARDLSIDSQDPTLLTATTAEGVLVSHDAGTTFELLAGAPQLVLIAADPTRTGGLVGIDQQGALWAGSAEADESWTTTGTVTGAAAALTVNSTGVIAVADDSGVATSADGGKSWTVLVPAS</sequence>
<gene>
    <name evidence="2" type="ORF">HNR05_000713</name>
</gene>
<dbReference type="Proteomes" id="UP000537260">
    <property type="component" value="Unassembled WGS sequence"/>
</dbReference>
<feature type="signal peptide" evidence="1">
    <location>
        <begin position="1"/>
        <end position="26"/>
    </location>
</feature>
<dbReference type="InterPro" id="IPR015943">
    <property type="entry name" value="WD40/YVTN_repeat-like_dom_sf"/>
</dbReference>
<comment type="caution">
    <text evidence="2">The sequence shown here is derived from an EMBL/GenBank/DDBJ whole genome shotgun (WGS) entry which is preliminary data.</text>
</comment>
<dbReference type="SUPFAM" id="SSF110296">
    <property type="entry name" value="Oligoxyloglucan reducing end-specific cellobiohydrolase"/>
    <property type="match status" value="1"/>
</dbReference>
<organism evidence="2 3">
    <name type="scientific">Glaciibacter psychrotolerans</name>
    <dbReference type="NCBI Taxonomy" id="670054"/>
    <lineage>
        <taxon>Bacteria</taxon>
        <taxon>Bacillati</taxon>
        <taxon>Actinomycetota</taxon>
        <taxon>Actinomycetes</taxon>
        <taxon>Micrococcales</taxon>
        <taxon>Microbacteriaceae</taxon>
        <taxon>Glaciibacter</taxon>
    </lineage>
</organism>
<dbReference type="RefSeq" id="WP_179577763.1">
    <property type="nucleotide sequence ID" value="NZ_JACCFM010000001.1"/>
</dbReference>